<organism evidence="1 2">
    <name type="scientific">Aerophobetes bacterium</name>
    <dbReference type="NCBI Taxonomy" id="2030807"/>
    <lineage>
        <taxon>Bacteria</taxon>
        <taxon>Candidatus Aerophobota</taxon>
    </lineage>
</organism>
<protein>
    <submittedName>
        <fullName evidence="1">Uncharacterized protein</fullName>
    </submittedName>
</protein>
<name>A0A662CZP6_UNCAE</name>
<evidence type="ECO:0000313" key="2">
    <source>
        <dbReference type="Proteomes" id="UP000277457"/>
    </source>
</evidence>
<comment type="caution">
    <text evidence="1">The sequence shown here is derived from an EMBL/GenBank/DDBJ whole genome shotgun (WGS) entry which is preliminary data.</text>
</comment>
<proteinExistence type="predicted"/>
<dbReference type="Proteomes" id="UP000277457">
    <property type="component" value="Unassembled WGS sequence"/>
</dbReference>
<sequence>MREKLNKIFAIVFVALVLPLMLIPKQVVVKTTDSTFVKNFFSDNDNIYLKITDFRAILNGKLVYNEREDKYIIKYNNKKLGIFPESPFISVNGEVRKLRNNVLRDYTECLIPLISNIDVISKLINKRIIYDSKNNVLKIFDSLYDIIGLKFENGKNRTIISFDLAPIIKYKYKMKGRYFNVYFYTKSIN</sequence>
<accession>A0A662CZP6</accession>
<reference evidence="1 2" key="1">
    <citation type="submission" date="2018-06" db="EMBL/GenBank/DDBJ databases">
        <title>Extensive metabolic versatility and redundancy in microbially diverse, dynamic hydrothermal sediments.</title>
        <authorList>
            <person name="Dombrowski N."/>
            <person name="Teske A."/>
            <person name="Baker B.J."/>
        </authorList>
    </citation>
    <scope>NUCLEOTIDE SEQUENCE [LARGE SCALE GENOMIC DNA]</scope>
    <source>
        <strain evidence="1">B7_G13</strain>
    </source>
</reference>
<gene>
    <name evidence="1" type="ORF">DRZ78_02950</name>
</gene>
<dbReference type="AlphaFoldDB" id="A0A662CZP6"/>
<dbReference type="EMBL" id="QMPY01000093">
    <property type="protein sequence ID" value="RLE07455.1"/>
    <property type="molecule type" value="Genomic_DNA"/>
</dbReference>
<evidence type="ECO:0000313" key="1">
    <source>
        <dbReference type="EMBL" id="RLE07455.1"/>
    </source>
</evidence>
<feature type="non-terminal residue" evidence="1">
    <location>
        <position position="189"/>
    </location>
</feature>